<dbReference type="GO" id="GO:0042393">
    <property type="term" value="F:histone binding"/>
    <property type="evidence" value="ECO:0007669"/>
    <property type="project" value="TreeGrafter"/>
</dbReference>
<sequence>MSTIVATKLAGNKRKRDQDEQSVAQSADLGVPPTDRKLVAARNKKHGGSTKKGATHHNRRRKDDDGDEEMLDEPAGSSSGHGDVAVDEEDDEDEEDEDDSGSIGSFIVGDDEEIEEEFPAEENEKKKKHKKRRHREPRQLDEDDLELINENFPGLNKKRKRLLKVSERDKGVDGDEDAAAQVKGESYSEEDEEAQVYQQKRRGAKLDDAESGQLELIDTTRKRVIEPAAGKKEPVERRIRETVDRKKQQRESTTTGGAGAADMEDLYDADELDDQFATAHDKIIAMTDIPERLQVKIGERLQFKYRDKEEYNLDLDREVSYIYSRLLNINDKDRANLQSDQRITAAIRKILSHIREANLDVPFVAMNRSYDYLGEGLTQRDVWIIFNLDMEYAKYRAEYKTLSDSLMRILNAVSAHYDSGSAQLTLTIQIEALQRYYKTLEQSMQESQSLDFLKNFGPIINFLKHFYKAELEKLDQAEGVQKRVMPSVRGQYDELQDIREKAIDKISRQMFIHPLDFVHNITNNFLEKEPPGTHVACIQNTRISRACQSATQLWK</sequence>
<feature type="compositionally biased region" description="Basic residues" evidence="1">
    <location>
        <begin position="42"/>
        <end position="60"/>
    </location>
</feature>
<feature type="region of interest" description="Disordered" evidence="1">
    <location>
        <begin position="166"/>
        <end position="207"/>
    </location>
</feature>
<feature type="region of interest" description="Disordered" evidence="1">
    <location>
        <begin position="1"/>
        <end position="151"/>
    </location>
</feature>
<dbReference type="InterPro" id="IPR028083">
    <property type="entry name" value="Spt6_acidic_N_dom"/>
</dbReference>
<evidence type="ECO:0000256" key="1">
    <source>
        <dbReference type="SAM" id="MobiDB-lite"/>
    </source>
</evidence>
<protein>
    <recommendedName>
        <fullName evidence="2">Spt6 acidic N-terminal domain-containing protein</fullName>
    </recommendedName>
</protein>
<feature type="compositionally biased region" description="Basic and acidic residues" evidence="1">
    <location>
        <begin position="229"/>
        <end position="250"/>
    </location>
</feature>
<evidence type="ECO:0000313" key="3">
    <source>
        <dbReference type="EMBL" id="TNV87636.1"/>
    </source>
</evidence>
<feature type="compositionally biased region" description="Acidic residues" evidence="1">
    <location>
        <begin position="85"/>
        <end position="100"/>
    </location>
</feature>
<organism evidence="3 4">
    <name type="scientific">Halteria grandinella</name>
    <dbReference type="NCBI Taxonomy" id="5974"/>
    <lineage>
        <taxon>Eukaryota</taxon>
        <taxon>Sar</taxon>
        <taxon>Alveolata</taxon>
        <taxon>Ciliophora</taxon>
        <taxon>Intramacronucleata</taxon>
        <taxon>Spirotrichea</taxon>
        <taxon>Stichotrichia</taxon>
        <taxon>Sporadotrichida</taxon>
        <taxon>Halteriidae</taxon>
        <taxon>Halteria</taxon>
    </lineage>
</organism>
<dbReference type="GO" id="GO:0008023">
    <property type="term" value="C:transcription elongation factor complex"/>
    <property type="evidence" value="ECO:0007669"/>
    <property type="project" value="TreeGrafter"/>
</dbReference>
<dbReference type="AlphaFoldDB" id="A0A8J8TAR3"/>
<feature type="domain" description="Spt6 acidic N-terminal" evidence="2">
    <location>
        <begin position="87"/>
        <end position="162"/>
    </location>
</feature>
<evidence type="ECO:0000259" key="2">
    <source>
        <dbReference type="Pfam" id="PF14632"/>
    </source>
</evidence>
<dbReference type="PANTHER" id="PTHR10145:SF6">
    <property type="entry name" value="TRANSCRIPTION ELONGATION FACTOR SPT6"/>
    <property type="match status" value="1"/>
</dbReference>
<reference evidence="3" key="1">
    <citation type="submission" date="2019-06" db="EMBL/GenBank/DDBJ databases">
        <authorList>
            <person name="Zheng W."/>
        </authorList>
    </citation>
    <scope>NUCLEOTIDE SEQUENCE</scope>
    <source>
        <strain evidence="3">QDHG01</strain>
    </source>
</reference>
<keyword evidence="4" id="KW-1185">Reference proteome</keyword>
<accession>A0A8J8TAR3</accession>
<dbReference type="InterPro" id="IPR023323">
    <property type="entry name" value="Tex-like_dom_sf"/>
</dbReference>
<dbReference type="GO" id="GO:0140673">
    <property type="term" value="P:transcription elongation-coupled chromatin remodeling"/>
    <property type="evidence" value="ECO:0007669"/>
    <property type="project" value="InterPro"/>
</dbReference>
<feature type="region of interest" description="Disordered" evidence="1">
    <location>
        <begin position="229"/>
        <end position="263"/>
    </location>
</feature>
<evidence type="ECO:0000313" key="4">
    <source>
        <dbReference type="Proteomes" id="UP000785679"/>
    </source>
</evidence>
<comment type="caution">
    <text evidence="3">The sequence shown here is derived from an EMBL/GenBank/DDBJ whole genome shotgun (WGS) entry which is preliminary data.</text>
</comment>
<feature type="compositionally biased region" description="Acidic residues" evidence="1">
    <location>
        <begin position="109"/>
        <end position="121"/>
    </location>
</feature>
<proteinExistence type="predicted"/>
<feature type="compositionally biased region" description="Basic residues" evidence="1">
    <location>
        <begin position="126"/>
        <end position="136"/>
    </location>
</feature>
<dbReference type="Gene3D" id="1.10.10.650">
    <property type="entry name" value="RuvA domain 2-like"/>
    <property type="match status" value="1"/>
</dbReference>
<dbReference type="EMBL" id="RRYP01000306">
    <property type="protein sequence ID" value="TNV87636.1"/>
    <property type="molecule type" value="Genomic_DNA"/>
</dbReference>
<dbReference type="Gene3D" id="1.10.150.850">
    <property type="entry name" value="Spt6, helix-hairpin-helix domain"/>
    <property type="match status" value="1"/>
</dbReference>
<name>A0A8J8TAR3_HALGN</name>
<dbReference type="Gene3D" id="1.10.3500.10">
    <property type="entry name" value="Tex N-terminal region-like"/>
    <property type="match status" value="1"/>
</dbReference>
<dbReference type="PANTHER" id="PTHR10145">
    <property type="entry name" value="TRANSCRIPTION ELONGATION FACTOR SPT6"/>
    <property type="match status" value="1"/>
</dbReference>
<dbReference type="InterPro" id="IPR017072">
    <property type="entry name" value="TF_Spt6"/>
</dbReference>
<dbReference type="GO" id="GO:0034728">
    <property type="term" value="P:nucleosome organization"/>
    <property type="evidence" value="ECO:0007669"/>
    <property type="project" value="TreeGrafter"/>
</dbReference>
<gene>
    <name evidence="3" type="ORF">FGO68_gene9301</name>
</gene>
<dbReference type="InterPro" id="IPR023319">
    <property type="entry name" value="Tex-like_HTH_dom_sf"/>
</dbReference>
<dbReference type="Pfam" id="PF14632">
    <property type="entry name" value="SPT6_acidic"/>
    <property type="match status" value="1"/>
</dbReference>
<dbReference type="OrthoDB" id="995477at2759"/>
<dbReference type="Proteomes" id="UP000785679">
    <property type="component" value="Unassembled WGS sequence"/>
</dbReference>
<dbReference type="GO" id="GO:0031491">
    <property type="term" value="F:nucleosome binding"/>
    <property type="evidence" value="ECO:0007669"/>
    <property type="project" value="TreeGrafter"/>
</dbReference>